<dbReference type="InterPro" id="IPR009080">
    <property type="entry name" value="tRNAsynth_Ia_anticodon-bd"/>
</dbReference>
<feature type="domain" description="Methionyl/Valyl/Leucyl/Isoleucyl-tRNA synthetase anticodon-binding" evidence="14">
    <location>
        <begin position="617"/>
        <end position="757"/>
    </location>
</feature>
<dbReference type="NCBIfam" id="NF004349">
    <property type="entry name" value="PRK05729.1"/>
    <property type="match status" value="1"/>
</dbReference>
<evidence type="ECO:0000256" key="2">
    <source>
        <dbReference type="ARBA" id="ARBA00011245"/>
    </source>
</evidence>
<evidence type="ECO:0000256" key="7">
    <source>
        <dbReference type="ARBA" id="ARBA00022917"/>
    </source>
</evidence>
<dbReference type="CDD" id="cd07962">
    <property type="entry name" value="Anticodon_Ia_Val"/>
    <property type="match status" value="1"/>
</dbReference>
<dbReference type="PANTHER" id="PTHR11946:SF109">
    <property type="entry name" value="VALINE--TRNA LIGASE"/>
    <property type="match status" value="1"/>
</dbReference>
<dbReference type="FunFam" id="3.40.50.620:FF:000032">
    <property type="entry name" value="Valine--tRNA ligase"/>
    <property type="match status" value="1"/>
</dbReference>
<dbReference type="SUPFAM" id="SSF47323">
    <property type="entry name" value="Anticodon-binding domain of a subclass of class I aminoacyl-tRNA synthetases"/>
    <property type="match status" value="1"/>
</dbReference>
<accession>A0A1B1Y4M3</accession>
<reference evidence="16 17" key="1">
    <citation type="submission" date="2016-02" db="EMBL/GenBank/DDBJ databases">
        <authorList>
            <person name="Wen L."/>
            <person name="He K."/>
            <person name="Yang H."/>
        </authorList>
    </citation>
    <scope>NUCLEOTIDE SEQUENCE [LARGE SCALE GENOMIC DNA]</scope>
    <source>
        <strain evidence="16 17">CZ1127</strain>
    </source>
</reference>
<dbReference type="GO" id="GO:0006438">
    <property type="term" value="P:valyl-tRNA aminoacylation"/>
    <property type="evidence" value="ECO:0007669"/>
    <property type="project" value="UniProtKB-UniRule"/>
</dbReference>
<proteinExistence type="inferred from homology"/>
<dbReference type="Pfam" id="PF00133">
    <property type="entry name" value="tRNA-synt_1"/>
    <property type="match status" value="1"/>
</dbReference>
<dbReference type="OrthoDB" id="9810365at2"/>
<feature type="domain" description="Aminoacyl-tRNA synthetase class Ia" evidence="13">
    <location>
        <begin position="15"/>
        <end position="573"/>
    </location>
</feature>
<evidence type="ECO:0000259" key="14">
    <source>
        <dbReference type="Pfam" id="PF08264"/>
    </source>
</evidence>
<dbReference type="InterPro" id="IPR014729">
    <property type="entry name" value="Rossmann-like_a/b/a_fold"/>
</dbReference>
<feature type="short sequence motif" description="'KMSKS' region" evidence="12">
    <location>
        <begin position="535"/>
        <end position="539"/>
    </location>
</feature>
<feature type="domain" description="Valyl-tRNA synthetase tRNA-binding arm" evidence="15">
    <location>
        <begin position="812"/>
        <end position="876"/>
    </location>
</feature>
<comment type="domain">
    <text evidence="12">The C-terminal coiled-coil domain is crucial for aminoacylation activity.</text>
</comment>
<dbReference type="InterPro" id="IPR033705">
    <property type="entry name" value="Anticodon_Ia_Val"/>
</dbReference>
<keyword evidence="3 12" id="KW-0963">Cytoplasm</keyword>
<dbReference type="PROSITE" id="PS00178">
    <property type="entry name" value="AA_TRNA_LIGASE_I"/>
    <property type="match status" value="1"/>
</dbReference>
<evidence type="ECO:0000256" key="8">
    <source>
        <dbReference type="ARBA" id="ARBA00023054"/>
    </source>
</evidence>
<keyword evidence="8 12" id="KW-0175">Coiled coil</keyword>
<comment type="function">
    <text evidence="12">Catalyzes the attachment of valine to tRNA(Val). As ValRS can inadvertently accommodate and process structurally similar amino acids such as threonine, to avoid such errors, it has a 'posttransfer' editing activity that hydrolyzes mischarged Thr-tRNA(Val) in a tRNA-dependent manner.</text>
</comment>
<dbReference type="EC" id="6.1.1.9" evidence="12"/>
<name>A0A1B1Y4M3_9FLAO</name>
<dbReference type="InterPro" id="IPR037118">
    <property type="entry name" value="Val-tRNA_synth_C_sf"/>
</dbReference>
<dbReference type="InterPro" id="IPR019499">
    <property type="entry name" value="Val-tRNA_synth_tRNA-bd"/>
</dbReference>
<dbReference type="InterPro" id="IPR001412">
    <property type="entry name" value="aa-tRNA-synth_I_CS"/>
</dbReference>
<dbReference type="GO" id="GO:0002161">
    <property type="term" value="F:aminoacyl-tRNA deacylase activity"/>
    <property type="evidence" value="ECO:0007669"/>
    <property type="project" value="InterPro"/>
</dbReference>
<keyword evidence="5 12" id="KW-0547">Nucleotide-binding</keyword>
<evidence type="ECO:0000256" key="4">
    <source>
        <dbReference type="ARBA" id="ARBA00022598"/>
    </source>
</evidence>
<comment type="similarity">
    <text evidence="11 12">Belongs to the class-I aminoacyl-tRNA synthetase family. ValS type 1 subfamily.</text>
</comment>
<evidence type="ECO:0000256" key="12">
    <source>
        <dbReference type="HAMAP-Rule" id="MF_02004"/>
    </source>
</evidence>
<comment type="catalytic activity">
    <reaction evidence="10 12">
        <text>tRNA(Val) + L-valine + ATP = L-valyl-tRNA(Val) + AMP + diphosphate</text>
        <dbReference type="Rhea" id="RHEA:10704"/>
        <dbReference type="Rhea" id="RHEA-COMP:9672"/>
        <dbReference type="Rhea" id="RHEA-COMP:9708"/>
        <dbReference type="ChEBI" id="CHEBI:30616"/>
        <dbReference type="ChEBI" id="CHEBI:33019"/>
        <dbReference type="ChEBI" id="CHEBI:57762"/>
        <dbReference type="ChEBI" id="CHEBI:78442"/>
        <dbReference type="ChEBI" id="CHEBI:78537"/>
        <dbReference type="ChEBI" id="CHEBI:456215"/>
        <dbReference type="EC" id="6.1.1.9"/>
    </reaction>
</comment>
<dbReference type="FunFam" id="1.10.287.380:FF:000001">
    <property type="entry name" value="Valine--tRNA ligase"/>
    <property type="match status" value="1"/>
</dbReference>
<dbReference type="GO" id="GO:0005829">
    <property type="term" value="C:cytosol"/>
    <property type="evidence" value="ECO:0007669"/>
    <property type="project" value="TreeGrafter"/>
</dbReference>
<keyword evidence="4 12" id="KW-0436">Ligase</keyword>
<evidence type="ECO:0000313" key="17">
    <source>
        <dbReference type="Proteomes" id="UP000092967"/>
    </source>
</evidence>
<dbReference type="Gene3D" id="1.10.287.380">
    <property type="entry name" value="Valyl-tRNA synthetase, C-terminal domain"/>
    <property type="match status" value="1"/>
</dbReference>
<evidence type="ECO:0000313" key="16">
    <source>
        <dbReference type="EMBL" id="ANW95726.1"/>
    </source>
</evidence>
<keyword evidence="6 12" id="KW-0067">ATP-binding</keyword>
<dbReference type="SUPFAM" id="SSF46589">
    <property type="entry name" value="tRNA-binding arm"/>
    <property type="match status" value="1"/>
</dbReference>
<dbReference type="HAMAP" id="MF_02004">
    <property type="entry name" value="Val_tRNA_synth_type1"/>
    <property type="match status" value="1"/>
</dbReference>
<keyword evidence="9 12" id="KW-0030">Aminoacyl-tRNA synthetase</keyword>
<dbReference type="GO" id="GO:0004832">
    <property type="term" value="F:valine-tRNA ligase activity"/>
    <property type="evidence" value="ECO:0007669"/>
    <property type="project" value="UniProtKB-UniRule"/>
</dbReference>
<comment type="subcellular location">
    <subcellularLocation>
        <location evidence="1 12">Cytoplasm</location>
    </subcellularLocation>
</comment>
<dbReference type="Pfam" id="PF08264">
    <property type="entry name" value="Anticodon_1"/>
    <property type="match status" value="1"/>
</dbReference>
<dbReference type="Proteomes" id="UP000092967">
    <property type="component" value="Chromosome"/>
</dbReference>
<feature type="binding site" evidence="12">
    <location>
        <position position="538"/>
    </location>
    <ligand>
        <name>ATP</name>
        <dbReference type="ChEBI" id="CHEBI:30616"/>
    </ligand>
</feature>
<dbReference type="AlphaFoldDB" id="A0A1B1Y4M3"/>
<dbReference type="Pfam" id="PF10458">
    <property type="entry name" value="Val_tRNA-synt_C"/>
    <property type="match status" value="1"/>
</dbReference>
<dbReference type="InterPro" id="IPR002300">
    <property type="entry name" value="aa-tRNA-synth_Ia"/>
</dbReference>
<evidence type="ECO:0000256" key="5">
    <source>
        <dbReference type="ARBA" id="ARBA00022741"/>
    </source>
</evidence>
<evidence type="ECO:0000256" key="9">
    <source>
        <dbReference type="ARBA" id="ARBA00023146"/>
    </source>
</evidence>
<dbReference type="GO" id="GO:0005524">
    <property type="term" value="F:ATP binding"/>
    <property type="evidence" value="ECO:0007669"/>
    <property type="project" value="UniProtKB-UniRule"/>
</dbReference>
<dbReference type="InterPro" id="IPR009008">
    <property type="entry name" value="Val/Leu/Ile-tRNA-synth_edit"/>
</dbReference>
<evidence type="ECO:0000259" key="15">
    <source>
        <dbReference type="Pfam" id="PF10458"/>
    </source>
</evidence>
<dbReference type="Gene3D" id="1.10.730.10">
    <property type="entry name" value="Isoleucyl-tRNA Synthetase, Domain 1"/>
    <property type="match status" value="1"/>
</dbReference>
<dbReference type="InterPro" id="IPR010978">
    <property type="entry name" value="tRNA-bd_arm"/>
</dbReference>
<dbReference type="CDD" id="cd00817">
    <property type="entry name" value="ValRS_core"/>
    <property type="match status" value="1"/>
</dbReference>
<comment type="domain">
    <text evidence="12">ValRS has two distinct active sites: one for aminoacylation and one for editing. The misactivated threonine is translocated from the active site to the editing site.</text>
</comment>
<feature type="short sequence motif" description="'HIGH' region" evidence="12">
    <location>
        <begin position="43"/>
        <end position="53"/>
    </location>
</feature>
<evidence type="ECO:0000256" key="6">
    <source>
        <dbReference type="ARBA" id="ARBA00022840"/>
    </source>
</evidence>
<dbReference type="Gene3D" id="3.40.50.620">
    <property type="entry name" value="HUPs"/>
    <property type="match status" value="2"/>
</dbReference>
<dbReference type="KEGG" id="wfu:AXE80_05295"/>
<evidence type="ECO:0000256" key="11">
    <source>
        <dbReference type="ARBA" id="ARBA00060830"/>
    </source>
</evidence>
<dbReference type="RefSeq" id="WP_068825136.1">
    <property type="nucleotide sequence ID" value="NZ_CP014224.1"/>
</dbReference>
<dbReference type="PRINTS" id="PR00986">
    <property type="entry name" value="TRNASYNTHVAL"/>
</dbReference>
<dbReference type="NCBIfam" id="TIGR00422">
    <property type="entry name" value="valS"/>
    <property type="match status" value="1"/>
</dbReference>
<dbReference type="PANTHER" id="PTHR11946">
    <property type="entry name" value="VALYL-TRNA SYNTHETASES"/>
    <property type="match status" value="1"/>
</dbReference>
<evidence type="ECO:0000256" key="10">
    <source>
        <dbReference type="ARBA" id="ARBA00047552"/>
    </source>
</evidence>
<sequence length="877" mass="100202">MSIPNTYNATAVEEKWYDYWMKNNYFHSTPNDKKPYTIVIPPPNVTGVLHMGHMLNNTIQDVLIRRARLRGYNACWVPGTDHASIATEAKVVAKLKSEGINKEDLTRDEFLKHAWEWTDKHGGIILDQLKKLGASCDWERTKFTMDADLSESVTKVFVDLYKKGDIYRGYRMVNWDPEAKTTLSDEEVIFEEKQGNFYHINYKIEGTDEVVTIATTRPETLLGDTAICINPNDERYTHLKGKKAIVPIANRVIPIIEDEYVDIEFGTGCLKITPAHDQNDKVLGEKHNLEVIDILNDDATLNENGLHYNGKDRFVVRKEITKELEEIGALVKVEQHMHKVGTSERTKAVIEPKISAQWFLRMEEIVKPALDAVLKDEDIKLYPKRYNNTYRHWLENIRDWNISRQLWWGHQIPAFFYGDGVEDFVVATSVEEALPLAIEKTGNTALTVANLKQDEDALDTWFSSWLWPISVFDGINNPDNEEINYYYPTNDLVTGPDIIFFWVARMVFAGYEFRNDKPFSNVYFTGIVRDKQRRKMSKSLGNSPDPIELMKQYGADGVRVGLLLSAAAGNDLMFDEDLCAQGRNFANKIWNAFKLIKGWEVSETEAQPEASKIAIDWYKAKFQKTLAEIDANFEVYRLSDSLMSIYKLVWEDFCAWFLEMIKPAFGSPMNAVTFKEVIGILEDNLKILHPFMPHLTEEVWQLISDRTPEEALIIAEYPKATEYNKDIIANFEIASEVISGIRTIRKDKNISFKETIDLSVLNNDNTSKDFDAVIVKMGNLAELSYVDAAVDGALSFRVKSNEYFVPMAGAIDIEAEVAKLNEELKYTEGFLKSVQKKLSNERFVSNAPEQVIASERKKESDALSKIETIKASLASLV</sequence>
<evidence type="ECO:0000256" key="3">
    <source>
        <dbReference type="ARBA" id="ARBA00022490"/>
    </source>
</evidence>
<evidence type="ECO:0000256" key="1">
    <source>
        <dbReference type="ARBA" id="ARBA00004496"/>
    </source>
</evidence>
<gene>
    <name evidence="12" type="primary">valS</name>
    <name evidence="16" type="ORF">AXE80_05295</name>
</gene>
<organism evidence="16 17">
    <name type="scientific">Wenyingzhuangia fucanilytica</name>
    <dbReference type="NCBI Taxonomy" id="1790137"/>
    <lineage>
        <taxon>Bacteria</taxon>
        <taxon>Pseudomonadati</taxon>
        <taxon>Bacteroidota</taxon>
        <taxon>Flavobacteriia</taxon>
        <taxon>Flavobacteriales</taxon>
        <taxon>Flavobacteriaceae</taxon>
        <taxon>Wenyingzhuangia</taxon>
    </lineage>
</organism>
<dbReference type="EMBL" id="CP014224">
    <property type="protein sequence ID" value="ANW95726.1"/>
    <property type="molecule type" value="Genomic_DNA"/>
</dbReference>
<comment type="subunit">
    <text evidence="2 12">Monomer.</text>
</comment>
<dbReference type="STRING" id="1790137.AXE80_05295"/>
<keyword evidence="17" id="KW-1185">Reference proteome</keyword>
<evidence type="ECO:0000259" key="13">
    <source>
        <dbReference type="Pfam" id="PF00133"/>
    </source>
</evidence>
<dbReference type="InterPro" id="IPR002303">
    <property type="entry name" value="Valyl-tRNA_ligase"/>
</dbReference>
<dbReference type="InterPro" id="IPR013155">
    <property type="entry name" value="M/V/L/I-tRNA-synth_anticd-bd"/>
</dbReference>
<dbReference type="SUPFAM" id="SSF50677">
    <property type="entry name" value="ValRS/IleRS/LeuRS editing domain"/>
    <property type="match status" value="1"/>
</dbReference>
<protein>
    <recommendedName>
        <fullName evidence="12">Valine--tRNA ligase</fullName>
        <ecNumber evidence="12">6.1.1.9</ecNumber>
    </recommendedName>
    <alternativeName>
        <fullName evidence="12">Valyl-tRNA synthetase</fullName>
        <shortName evidence="12">ValRS</shortName>
    </alternativeName>
</protein>
<dbReference type="SUPFAM" id="SSF52374">
    <property type="entry name" value="Nucleotidylyl transferase"/>
    <property type="match status" value="1"/>
</dbReference>
<keyword evidence="7 12" id="KW-0648">Protein biosynthesis</keyword>